<evidence type="ECO:0000313" key="2">
    <source>
        <dbReference type="EMBL" id="MFC6275144.1"/>
    </source>
</evidence>
<reference evidence="3" key="1">
    <citation type="journal article" date="2019" name="Int. J. Syst. Evol. Microbiol.">
        <title>The Global Catalogue of Microorganisms (GCM) 10K type strain sequencing project: providing services to taxonomists for standard genome sequencing and annotation.</title>
        <authorList>
            <consortium name="The Broad Institute Genomics Platform"/>
            <consortium name="The Broad Institute Genome Sequencing Center for Infectious Disease"/>
            <person name="Wu L."/>
            <person name="Ma J."/>
        </authorList>
    </citation>
    <scope>NUCLEOTIDE SEQUENCE [LARGE SCALE GENOMIC DNA]</scope>
    <source>
        <strain evidence="3">CCM 8907</strain>
    </source>
</reference>
<dbReference type="EMBL" id="JBHSSJ010000006">
    <property type="protein sequence ID" value="MFC6275144.1"/>
    <property type="molecule type" value="Genomic_DNA"/>
</dbReference>
<dbReference type="PANTHER" id="PTHR45277">
    <property type="entry name" value="EXPRESSED PROTEIN"/>
    <property type="match status" value="1"/>
</dbReference>
<name>A0ABW1TNT7_9LACO</name>
<keyword evidence="1" id="KW-0812">Transmembrane</keyword>
<dbReference type="EC" id="2.1.1.-" evidence="2"/>
<gene>
    <name evidence="2" type="ORF">ACFQET_06390</name>
</gene>
<dbReference type="RefSeq" id="WP_125641231.1">
    <property type="nucleotide sequence ID" value="NZ_JBHSSJ010000006.1"/>
</dbReference>
<keyword evidence="3" id="KW-1185">Reference proteome</keyword>
<dbReference type="PANTHER" id="PTHR45277:SF1">
    <property type="entry name" value="EXPRESSED PROTEIN"/>
    <property type="match status" value="1"/>
</dbReference>
<evidence type="ECO:0000256" key="1">
    <source>
        <dbReference type="SAM" id="Phobius"/>
    </source>
</evidence>
<dbReference type="CDD" id="cd02440">
    <property type="entry name" value="AdoMet_MTases"/>
    <property type="match status" value="1"/>
</dbReference>
<dbReference type="Pfam" id="PF01209">
    <property type="entry name" value="Ubie_methyltran"/>
    <property type="match status" value="1"/>
</dbReference>
<evidence type="ECO:0000313" key="3">
    <source>
        <dbReference type="Proteomes" id="UP001596191"/>
    </source>
</evidence>
<keyword evidence="1" id="KW-0472">Membrane</keyword>
<comment type="caution">
    <text evidence="2">The sequence shown here is derived from an EMBL/GenBank/DDBJ whole genome shotgun (WGS) entry which is preliminary data.</text>
</comment>
<dbReference type="Proteomes" id="UP001596191">
    <property type="component" value="Unassembled WGS sequence"/>
</dbReference>
<organism evidence="2 3">
    <name type="scientific">Levilactobacillus tangyuanensis</name>
    <dbReference type="NCBI Taxonomy" id="2486021"/>
    <lineage>
        <taxon>Bacteria</taxon>
        <taxon>Bacillati</taxon>
        <taxon>Bacillota</taxon>
        <taxon>Bacilli</taxon>
        <taxon>Lactobacillales</taxon>
        <taxon>Lactobacillaceae</taxon>
        <taxon>Levilactobacillus</taxon>
    </lineage>
</organism>
<sequence length="228" mass="25003">MKKGIDAPLVPIMFLVVGIVGLVMAIISKDWTNYVFPIIFLLFGGLYLHTSLLGKYKIIERVVRKMDLPRDAQVLDLGTGHGAFLLEVAQRLTSPGKIIGLDIWNQGDQSGNAIEATQRNIEQLGVSDVSELVTGNMVKLPFENNVFDSVVASLSIHNVKPKSSREKAIDEAYRVLKPGGQLVVLDIEHVREYQSRLVKLGASAIQVKHAGINGMYAALSTRILTAKK</sequence>
<dbReference type="GO" id="GO:0032259">
    <property type="term" value="P:methylation"/>
    <property type="evidence" value="ECO:0007669"/>
    <property type="project" value="UniProtKB-KW"/>
</dbReference>
<keyword evidence="2" id="KW-0808">Transferase</keyword>
<feature type="transmembrane region" description="Helical" evidence="1">
    <location>
        <begin position="7"/>
        <end position="28"/>
    </location>
</feature>
<keyword evidence="1" id="KW-1133">Transmembrane helix</keyword>
<dbReference type="SUPFAM" id="SSF53335">
    <property type="entry name" value="S-adenosyl-L-methionine-dependent methyltransferases"/>
    <property type="match status" value="1"/>
</dbReference>
<feature type="transmembrane region" description="Helical" evidence="1">
    <location>
        <begin position="34"/>
        <end position="56"/>
    </location>
</feature>
<dbReference type="InterPro" id="IPR029063">
    <property type="entry name" value="SAM-dependent_MTases_sf"/>
</dbReference>
<keyword evidence="2" id="KW-0489">Methyltransferase</keyword>
<accession>A0ABW1TNT7</accession>
<proteinExistence type="predicted"/>
<dbReference type="Gene3D" id="3.40.50.150">
    <property type="entry name" value="Vaccinia Virus protein VP39"/>
    <property type="match status" value="1"/>
</dbReference>
<protein>
    <submittedName>
        <fullName evidence="2">Class I SAM-dependent methyltransferase</fullName>
        <ecNumber evidence="2">2.1.1.-</ecNumber>
    </submittedName>
</protein>
<dbReference type="GO" id="GO:0008168">
    <property type="term" value="F:methyltransferase activity"/>
    <property type="evidence" value="ECO:0007669"/>
    <property type="project" value="UniProtKB-KW"/>
</dbReference>